<evidence type="ECO:0000313" key="3">
    <source>
        <dbReference type="Proteomes" id="UP001162060"/>
    </source>
</evidence>
<reference evidence="2" key="1">
    <citation type="submission" date="2024-01" db="EMBL/GenBank/DDBJ databases">
        <authorList>
            <person name="Webb A."/>
        </authorList>
    </citation>
    <scope>NUCLEOTIDE SEQUENCE</scope>
    <source>
        <strain evidence="2">Pm1</strain>
    </source>
</reference>
<comment type="caution">
    <text evidence="2">The sequence shown here is derived from an EMBL/GenBank/DDBJ whole genome shotgun (WGS) entry which is preliminary data.</text>
</comment>
<dbReference type="InterPro" id="IPR026100">
    <property type="entry name" value="Tmem223"/>
</dbReference>
<accession>A0AAV1T330</accession>
<dbReference type="Proteomes" id="UP001162060">
    <property type="component" value="Unassembled WGS sequence"/>
</dbReference>
<dbReference type="InterPro" id="IPR045325">
    <property type="entry name" value="TMEM70/TMEM186/TMEM223"/>
</dbReference>
<evidence type="ECO:0000313" key="2">
    <source>
        <dbReference type="EMBL" id="CAK7894819.1"/>
    </source>
</evidence>
<dbReference type="PANTHER" id="PTHR14549:SF2">
    <property type="entry name" value="TRANSMEMBRANE PROTEIN 223"/>
    <property type="match status" value="1"/>
</dbReference>
<evidence type="ECO:0000256" key="1">
    <source>
        <dbReference type="SAM" id="MobiDB-lite"/>
    </source>
</evidence>
<name>A0AAV1T330_9STRA</name>
<dbReference type="Pfam" id="PF06979">
    <property type="entry name" value="TMEM70"/>
    <property type="match status" value="1"/>
</dbReference>
<sequence>MLLLVLRRPSVQRHSALQDRLVHRIEPLRWFSSNVLPKNGEKSSEKAEETNTKLWDKVLANQPDQAETQRGDLLYEYVRKRYFGLMSAGSLAHIAFWSWLKGYEQSLVEMHPVLGEPTLFSFISDDFGSSVGFGTSILLAGLIGFQARRTVARISVVAGGDKLRFTTHKFFGNLGMPIDVPVSYVSAHPNTKNNIILKLANTRGFFLVDTKGRFFNRDKLERMITFRTSFGEHEKMMEEKMTVEVRTDLPRVDLKTEAAQNAAKRKVPTGPHSPARHGNLLARKHTKVKKRGKKK</sequence>
<proteinExistence type="predicted"/>
<feature type="region of interest" description="Disordered" evidence="1">
    <location>
        <begin position="254"/>
        <end position="295"/>
    </location>
</feature>
<organism evidence="2 3">
    <name type="scientific">Peronospora matthiolae</name>
    <dbReference type="NCBI Taxonomy" id="2874970"/>
    <lineage>
        <taxon>Eukaryota</taxon>
        <taxon>Sar</taxon>
        <taxon>Stramenopiles</taxon>
        <taxon>Oomycota</taxon>
        <taxon>Peronosporomycetes</taxon>
        <taxon>Peronosporales</taxon>
        <taxon>Peronosporaceae</taxon>
        <taxon>Peronospora</taxon>
    </lineage>
</organism>
<dbReference type="EMBL" id="CAKLBY020000004">
    <property type="protein sequence ID" value="CAK7894819.1"/>
    <property type="molecule type" value="Genomic_DNA"/>
</dbReference>
<feature type="compositionally biased region" description="Basic residues" evidence="1">
    <location>
        <begin position="282"/>
        <end position="295"/>
    </location>
</feature>
<protein>
    <submittedName>
        <fullName evidence="2">Uncharacterized protein</fullName>
    </submittedName>
</protein>
<dbReference type="AlphaFoldDB" id="A0AAV1T330"/>
<gene>
    <name evidence="2" type="ORF">PM001_LOCUS892</name>
</gene>
<dbReference type="PANTHER" id="PTHR14549">
    <property type="entry name" value="TRANSMEMBRANE PROTEIN 223"/>
    <property type="match status" value="1"/>
</dbReference>